<dbReference type="InterPro" id="IPR000740">
    <property type="entry name" value="GrpE"/>
</dbReference>
<dbReference type="GO" id="GO:0000774">
    <property type="term" value="F:adenyl-nucleotide exchange factor activity"/>
    <property type="evidence" value="ECO:0007669"/>
    <property type="project" value="InterPro"/>
</dbReference>
<dbReference type="GO" id="GO:0051087">
    <property type="term" value="F:protein-folding chaperone binding"/>
    <property type="evidence" value="ECO:0007669"/>
    <property type="project" value="InterPro"/>
</dbReference>
<dbReference type="HAMAP" id="MF_01151">
    <property type="entry name" value="GrpE"/>
    <property type="match status" value="1"/>
</dbReference>
<evidence type="ECO:0000256" key="3">
    <source>
        <dbReference type="HAMAP-Rule" id="MF_01151"/>
    </source>
</evidence>
<dbReference type="InterPro" id="IPR013805">
    <property type="entry name" value="GrpE_CC"/>
</dbReference>
<dbReference type="InterPro" id="IPR009012">
    <property type="entry name" value="GrpE_head"/>
</dbReference>
<dbReference type="Gene3D" id="2.30.22.10">
    <property type="entry name" value="Head domain of nucleotide exchange factor GrpE"/>
    <property type="match status" value="1"/>
</dbReference>
<dbReference type="GO" id="GO:0005737">
    <property type="term" value="C:cytoplasm"/>
    <property type="evidence" value="ECO:0007669"/>
    <property type="project" value="UniProtKB-SubCell"/>
</dbReference>
<dbReference type="GO" id="GO:0006457">
    <property type="term" value="P:protein folding"/>
    <property type="evidence" value="ECO:0007669"/>
    <property type="project" value="InterPro"/>
</dbReference>
<protein>
    <recommendedName>
        <fullName evidence="3">Protein GrpE</fullName>
    </recommendedName>
    <alternativeName>
        <fullName evidence="3">HSP-70 cofactor</fullName>
    </alternativeName>
</protein>
<dbReference type="Pfam" id="PF01025">
    <property type="entry name" value="GrpE"/>
    <property type="match status" value="1"/>
</dbReference>
<organism evidence="6 7">
    <name type="scientific">Mesotoga prima</name>
    <dbReference type="NCBI Taxonomy" id="1184387"/>
    <lineage>
        <taxon>Bacteria</taxon>
        <taxon>Thermotogati</taxon>
        <taxon>Thermotogota</taxon>
        <taxon>Thermotogae</taxon>
        <taxon>Kosmotogales</taxon>
        <taxon>Kosmotogaceae</taxon>
        <taxon>Mesotoga</taxon>
    </lineage>
</organism>
<feature type="compositionally biased region" description="Basic and acidic residues" evidence="5">
    <location>
        <begin position="1"/>
        <end position="19"/>
    </location>
</feature>
<dbReference type="PATRIC" id="fig|1184387.3.peg.1200"/>
<reference evidence="7" key="1">
    <citation type="journal article" date="2015" name="MBio">
        <title>Genome-Resolved Metagenomic Analysis Reveals Roles for Candidate Phyla and Other Microbial Community Members in Biogeochemical Transformations in Oil Reservoirs.</title>
        <authorList>
            <person name="Hu P."/>
            <person name="Tom L."/>
            <person name="Singh A."/>
            <person name="Thomas B.C."/>
            <person name="Baker B.J."/>
            <person name="Piceno Y.M."/>
            <person name="Andersen G.L."/>
            <person name="Banfield J.F."/>
        </authorList>
    </citation>
    <scope>NUCLEOTIDE SEQUENCE [LARGE SCALE GENOMIC DNA]</scope>
</reference>
<keyword evidence="3" id="KW-0963">Cytoplasm</keyword>
<gene>
    <name evidence="3" type="primary">grpE</name>
    <name evidence="6" type="ORF">XD94_0811</name>
</gene>
<comment type="subcellular location">
    <subcellularLocation>
        <location evidence="3">Cytoplasm</location>
    </subcellularLocation>
</comment>
<name>A0A101HQR5_9BACT</name>
<dbReference type="AlphaFoldDB" id="A0A101HQR5"/>
<keyword evidence="3" id="KW-0346">Stress response</keyword>
<dbReference type="SUPFAM" id="SSF51064">
    <property type="entry name" value="Head domain of nucleotide exchange factor GrpE"/>
    <property type="match status" value="1"/>
</dbReference>
<dbReference type="PANTHER" id="PTHR21237:SF23">
    <property type="entry name" value="GRPE PROTEIN HOMOLOG, MITOCHONDRIAL"/>
    <property type="match status" value="1"/>
</dbReference>
<dbReference type="EMBL" id="LGGP01000120">
    <property type="protein sequence ID" value="KUK80715.1"/>
    <property type="molecule type" value="Genomic_DNA"/>
</dbReference>
<comment type="similarity">
    <text evidence="1 3 4">Belongs to the GrpE family.</text>
</comment>
<keyword evidence="2 3" id="KW-0143">Chaperone</keyword>
<dbReference type="Gene3D" id="3.90.20.20">
    <property type="match status" value="1"/>
</dbReference>
<accession>A0A101HQR5</accession>
<dbReference type="GO" id="GO:0051082">
    <property type="term" value="F:unfolded protein binding"/>
    <property type="evidence" value="ECO:0007669"/>
    <property type="project" value="TreeGrafter"/>
</dbReference>
<evidence type="ECO:0000313" key="6">
    <source>
        <dbReference type="EMBL" id="KUK80715.1"/>
    </source>
</evidence>
<evidence type="ECO:0000256" key="1">
    <source>
        <dbReference type="ARBA" id="ARBA00009054"/>
    </source>
</evidence>
<comment type="caution">
    <text evidence="6">The sequence shown here is derived from an EMBL/GenBank/DDBJ whole genome shotgun (WGS) entry which is preliminary data.</text>
</comment>
<feature type="compositionally biased region" description="Basic and acidic residues" evidence="5">
    <location>
        <begin position="35"/>
        <end position="45"/>
    </location>
</feature>
<proteinExistence type="inferred from homology"/>
<dbReference type="PRINTS" id="PR00773">
    <property type="entry name" value="GRPEPROTEIN"/>
</dbReference>
<evidence type="ECO:0000256" key="5">
    <source>
        <dbReference type="SAM" id="MobiDB-lite"/>
    </source>
</evidence>
<evidence type="ECO:0000256" key="2">
    <source>
        <dbReference type="ARBA" id="ARBA00023186"/>
    </source>
</evidence>
<dbReference type="SUPFAM" id="SSF58014">
    <property type="entry name" value="Coiled-coil domain of nucleotide exchange factor GrpE"/>
    <property type="match status" value="1"/>
</dbReference>
<evidence type="ECO:0000313" key="7">
    <source>
        <dbReference type="Proteomes" id="UP000054092"/>
    </source>
</evidence>
<sequence length="205" mass="23803">MLEDKNTKNLEDLEKKGGSIEEENEPNVSEEVKEEETKLEDVQKQEKELEIDEVESLKNEIRVLKDENSRLRSEFINYRNALIRESEEDAKRYKERMILRIIEIYENLGRALRNSEDSRKGFISGVRLIHKSIEKLMFDEGLSLIIPEVGRPFDPFTHEVEETITSNDVPDMAIHDVVEHGYYLNGKVLKPARVVVAINNSSESE</sequence>
<feature type="region of interest" description="Disordered" evidence="5">
    <location>
        <begin position="1"/>
        <end position="45"/>
    </location>
</feature>
<comment type="subunit">
    <text evidence="3">Homodimer.</text>
</comment>
<dbReference type="Proteomes" id="UP000054092">
    <property type="component" value="Unassembled WGS sequence"/>
</dbReference>
<dbReference type="PANTHER" id="PTHR21237">
    <property type="entry name" value="GRPE PROTEIN"/>
    <property type="match status" value="1"/>
</dbReference>
<comment type="function">
    <text evidence="3">Participates actively in the response to hyperosmotic and heat shock by preventing the aggregation of stress-denatured proteins, in association with DnaK and GrpE. It is the nucleotide exchange factor for DnaK and may function as a thermosensor. Unfolded proteins bind initially to DnaJ; upon interaction with the DnaJ-bound protein, DnaK hydrolyzes its bound ATP, resulting in the formation of a stable complex. GrpE releases ADP from DnaK; ATP binding to DnaK triggers the release of the substrate protein, thus completing the reaction cycle. Several rounds of ATP-dependent interactions between DnaJ, DnaK and GrpE are required for fully efficient folding.</text>
</comment>
<evidence type="ECO:0000256" key="4">
    <source>
        <dbReference type="RuleBase" id="RU004478"/>
    </source>
</evidence>
<dbReference type="GO" id="GO:0042803">
    <property type="term" value="F:protein homodimerization activity"/>
    <property type="evidence" value="ECO:0007669"/>
    <property type="project" value="InterPro"/>
</dbReference>